<comment type="function">
    <text evidence="5">Required for correct functioning of the GINS complex, a complex that plays an essential role in the initiation of DNA replication, and progression of DNA replication forks. GINS complex seems to bind preferentially to single-stranded DNA.</text>
</comment>
<evidence type="ECO:0000256" key="3">
    <source>
        <dbReference type="ARBA" id="ARBA00022705"/>
    </source>
</evidence>
<keyword evidence="8" id="KW-1185">Reference proteome</keyword>
<keyword evidence="3 5" id="KW-0235">DNA replication</keyword>
<dbReference type="InterPro" id="IPR005339">
    <property type="entry name" value="GINS_Psf1"/>
</dbReference>
<protein>
    <recommendedName>
        <fullName evidence="5">DNA replication complex GINS protein PSF1</fullName>
    </recommendedName>
</protein>
<proteinExistence type="inferred from homology"/>
<evidence type="ECO:0000313" key="7">
    <source>
        <dbReference type="EMBL" id="KAK6640208.1"/>
    </source>
</evidence>
<comment type="similarity">
    <text evidence="2 5">Belongs to the GINS1/PSF1 family.</text>
</comment>
<dbReference type="Pfam" id="PF05916">
    <property type="entry name" value="Sld5"/>
    <property type="match status" value="1"/>
</dbReference>
<gene>
    <name evidence="7" type="ORF">RUM44_011894</name>
</gene>
<comment type="caution">
    <text evidence="7">The sequence shown here is derived from an EMBL/GenBank/DDBJ whole genome shotgun (WGS) entry which is preliminary data.</text>
</comment>
<dbReference type="CDD" id="cd11710">
    <property type="entry name" value="GINS_A_psf1"/>
    <property type="match status" value="1"/>
</dbReference>
<dbReference type="SUPFAM" id="SSF158573">
    <property type="entry name" value="GINS helical bundle-like"/>
    <property type="match status" value="1"/>
</dbReference>
<evidence type="ECO:0000256" key="5">
    <source>
        <dbReference type="RuleBase" id="RU368085"/>
    </source>
</evidence>
<feature type="domain" description="GINS subunit" evidence="6">
    <location>
        <begin position="42"/>
        <end position="129"/>
    </location>
</feature>
<dbReference type="Gene3D" id="1.20.58.1030">
    <property type="match status" value="1"/>
</dbReference>
<dbReference type="Proteomes" id="UP001359485">
    <property type="component" value="Unassembled WGS sequence"/>
</dbReference>
<organism evidence="7 8">
    <name type="scientific">Polyplax serrata</name>
    <name type="common">Common mouse louse</name>
    <dbReference type="NCBI Taxonomy" id="468196"/>
    <lineage>
        <taxon>Eukaryota</taxon>
        <taxon>Metazoa</taxon>
        <taxon>Ecdysozoa</taxon>
        <taxon>Arthropoda</taxon>
        <taxon>Hexapoda</taxon>
        <taxon>Insecta</taxon>
        <taxon>Pterygota</taxon>
        <taxon>Neoptera</taxon>
        <taxon>Paraneoptera</taxon>
        <taxon>Psocodea</taxon>
        <taxon>Troctomorpha</taxon>
        <taxon>Phthiraptera</taxon>
        <taxon>Anoplura</taxon>
        <taxon>Polyplacidae</taxon>
        <taxon>Polyplax</taxon>
    </lineage>
</organism>
<dbReference type="PANTHER" id="PTHR12914">
    <property type="entry name" value="PARTNER OF SLD5"/>
    <property type="match status" value="1"/>
</dbReference>
<sequence>MLGEKAHDLLKDLARTPDNIPPFNDEGFRRVLAEMNSLYLDNQRDLRELEADDTNTQDTIPNIALRHAALERNERCALAYMHNRLQRIRKMRWDLGCLLPPEVKMNLSNGELKWVKTYSKLLASYMTTIGDGIGLNITQDIKPPKSFYIEVKSNENYGRFEMECGSVVMLKKNGVYHLQRSECEVLVRQGILEHIA</sequence>
<name>A0ABR1BEP3_POLSC</name>
<evidence type="ECO:0000313" key="8">
    <source>
        <dbReference type="Proteomes" id="UP001359485"/>
    </source>
</evidence>
<keyword evidence="4 5" id="KW-0539">Nucleus</keyword>
<evidence type="ECO:0000256" key="1">
    <source>
        <dbReference type="ARBA" id="ARBA00004123"/>
    </source>
</evidence>
<dbReference type="PANTHER" id="PTHR12914:SF2">
    <property type="entry name" value="DNA REPLICATION COMPLEX GINS PROTEIN PSF1"/>
    <property type="match status" value="1"/>
</dbReference>
<dbReference type="EMBL" id="JAWJWF010000001">
    <property type="protein sequence ID" value="KAK6640208.1"/>
    <property type="molecule type" value="Genomic_DNA"/>
</dbReference>
<accession>A0ABR1BEP3</accession>
<reference evidence="7 8" key="1">
    <citation type="submission" date="2023-09" db="EMBL/GenBank/DDBJ databases">
        <title>Genomes of two closely related lineages of the louse Polyplax serrata with different host specificities.</title>
        <authorList>
            <person name="Martinu J."/>
            <person name="Tarabai H."/>
            <person name="Stefka J."/>
            <person name="Hypsa V."/>
        </authorList>
    </citation>
    <scope>NUCLEOTIDE SEQUENCE [LARGE SCALE GENOMIC DNA]</scope>
    <source>
        <strain evidence="7">98ZLc_SE</strain>
    </source>
</reference>
<evidence type="ECO:0000259" key="6">
    <source>
        <dbReference type="Pfam" id="PF05916"/>
    </source>
</evidence>
<evidence type="ECO:0000256" key="4">
    <source>
        <dbReference type="ARBA" id="ARBA00023242"/>
    </source>
</evidence>
<dbReference type="InterPro" id="IPR056783">
    <property type="entry name" value="PSF1_C"/>
</dbReference>
<comment type="subunit">
    <text evidence="5">Component of the GINS complex.</text>
</comment>
<dbReference type="InterPro" id="IPR036224">
    <property type="entry name" value="GINS_bundle-like_dom_sf"/>
</dbReference>
<comment type="subcellular location">
    <subcellularLocation>
        <location evidence="1 5">Nucleus</location>
    </subcellularLocation>
</comment>
<dbReference type="InterPro" id="IPR021151">
    <property type="entry name" value="GINS_A"/>
</dbReference>
<dbReference type="CDD" id="cd21696">
    <property type="entry name" value="GINS_B_Psf1"/>
    <property type="match status" value="1"/>
</dbReference>
<evidence type="ECO:0000256" key="2">
    <source>
        <dbReference type="ARBA" id="ARBA00006677"/>
    </source>
</evidence>